<comment type="cofactor">
    <cofactor evidence="1">
        <name>Mg(2+)</name>
        <dbReference type="ChEBI" id="CHEBI:18420"/>
    </cofactor>
</comment>
<feature type="domain" description="DNA helicase Pif1-like DEAD-box helicase" evidence="2">
    <location>
        <begin position="2"/>
        <end position="58"/>
    </location>
</feature>
<accession>A0A9C6TF94</accession>
<dbReference type="Proteomes" id="UP000515211">
    <property type="component" value="Chromosome 8"/>
</dbReference>
<dbReference type="GO" id="GO:0006310">
    <property type="term" value="P:DNA recombination"/>
    <property type="evidence" value="ECO:0007669"/>
    <property type="project" value="UniProtKB-KW"/>
</dbReference>
<dbReference type="GeneID" id="107461320"/>
<evidence type="ECO:0000256" key="1">
    <source>
        <dbReference type="RuleBase" id="RU363044"/>
    </source>
</evidence>
<dbReference type="GO" id="GO:0016787">
    <property type="term" value="F:hydrolase activity"/>
    <property type="evidence" value="ECO:0007669"/>
    <property type="project" value="UniProtKB-KW"/>
</dbReference>
<keyword evidence="1" id="KW-0067">ATP-binding</keyword>
<sequence length="190" mass="21184">MGGFFFVYRYGGIGKTLLWNALSASIKSEGQIVFNVVSSGIAELLLPNGRTAHSRFKILPVIPRGSREKIVHACINASYLWQSCQVLQLTENMRLSRGLQDIHNVQLEKFADWLLQIGDGLLGDSTDGESVIKIPENLLLDIESLGLHDLVLFVYPDILLRTSSVDYFKDRSILAPTLDVVIEVNNHMVT</sequence>
<keyword evidence="3" id="KW-1185">Reference proteome</keyword>
<evidence type="ECO:0000313" key="4">
    <source>
        <dbReference type="RefSeq" id="XP_052109242.1"/>
    </source>
</evidence>
<comment type="similarity">
    <text evidence="1">Belongs to the helicase family.</text>
</comment>
<evidence type="ECO:0000259" key="2">
    <source>
        <dbReference type="Pfam" id="PF05970"/>
    </source>
</evidence>
<name>A0A9C6TF94_ARADU</name>
<protein>
    <recommendedName>
        <fullName evidence="1">ATP-dependent DNA helicase</fullName>
        <ecNumber evidence="1">5.6.2.3</ecNumber>
    </recommendedName>
</protein>
<evidence type="ECO:0000313" key="3">
    <source>
        <dbReference type="Proteomes" id="UP000515211"/>
    </source>
</evidence>
<dbReference type="KEGG" id="adu:107461320"/>
<reference evidence="4" key="2">
    <citation type="submission" date="2025-08" db="UniProtKB">
        <authorList>
            <consortium name="RefSeq"/>
        </authorList>
    </citation>
    <scope>IDENTIFICATION</scope>
    <source>
        <tissue evidence="4">Whole plant</tissue>
    </source>
</reference>
<dbReference type="InterPro" id="IPR010285">
    <property type="entry name" value="DNA_helicase_pif1-like_DEAD"/>
</dbReference>
<keyword evidence="1" id="KW-0227">DNA damage</keyword>
<keyword evidence="1" id="KW-0378">Hydrolase</keyword>
<reference evidence="3" key="1">
    <citation type="journal article" date="2016" name="Nat. Genet.">
        <title>The genome sequences of Arachis duranensis and Arachis ipaensis, the diploid ancestors of cultivated peanut.</title>
        <authorList>
            <person name="Bertioli D.J."/>
            <person name="Cannon S.B."/>
            <person name="Froenicke L."/>
            <person name="Huang G."/>
            <person name="Farmer A.D."/>
            <person name="Cannon E.K."/>
            <person name="Liu X."/>
            <person name="Gao D."/>
            <person name="Clevenger J."/>
            <person name="Dash S."/>
            <person name="Ren L."/>
            <person name="Moretzsohn M.C."/>
            <person name="Shirasawa K."/>
            <person name="Huang W."/>
            <person name="Vidigal B."/>
            <person name="Abernathy B."/>
            <person name="Chu Y."/>
            <person name="Niederhuth C.E."/>
            <person name="Umale P."/>
            <person name="Araujo A.C."/>
            <person name="Kozik A."/>
            <person name="Kim K.D."/>
            <person name="Burow M.D."/>
            <person name="Varshney R.K."/>
            <person name="Wang X."/>
            <person name="Zhang X."/>
            <person name="Barkley N."/>
            <person name="Guimaraes P.M."/>
            <person name="Isobe S."/>
            <person name="Guo B."/>
            <person name="Liao B."/>
            <person name="Stalker H.T."/>
            <person name="Schmitz R.J."/>
            <person name="Scheffler B.E."/>
            <person name="Leal-Bertioli S.C."/>
            <person name="Xun X."/>
            <person name="Jackson S.A."/>
            <person name="Michelmore R."/>
            <person name="Ozias-Akins P."/>
        </authorList>
    </citation>
    <scope>NUCLEOTIDE SEQUENCE [LARGE SCALE GENOMIC DNA]</scope>
    <source>
        <strain evidence="3">cv. V14167</strain>
    </source>
</reference>
<dbReference type="RefSeq" id="XP_052109242.1">
    <property type="nucleotide sequence ID" value="XM_052253282.1"/>
</dbReference>
<dbReference type="GO" id="GO:0043139">
    <property type="term" value="F:5'-3' DNA helicase activity"/>
    <property type="evidence" value="ECO:0007669"/>
    <property type="project" value="UniProtKB-EC"/>
</dbReference>
<dbReference type="PANTHER" id="PTHR10492:SF101">
    <property type="entry name" value="ATP-DEPENDENT DNA HELICASE"/>
    <property type="match status" value="1"/>
</dbReference>
<keyword evidence="1" id="KW-0234">DNA repair</keyword>
<organism evidence="3 4">
    <name type="scientific">Arachis duranensis</name>
    <name type="common">Wild peanut</name>
    <dbReference type="NCBI Taxonomy" id="130453"/>
    <lineage>
        <taxon>Eukaryota</taxon>
        <taxon>Viridiplantae</taxon>
        <taxon>Streptophyta</taxon>
        <taxon>Embryophyta</taxon>
        <taxon>Tracheophyta</taxon>
        <taxon>Spermatophyta</taxon>
        <taxon>Magnoliopsida</taxon>
        <taxon>eudicotyledons</taxon>
        <taxon>Gunneridae</taxon>
        <taxon>Pentapetalae</taxon>
        <taxon>rosids</taxon>
        <taxon>fabids</taxon>
        <taxon>Fabales</taxon>
        <taxon>Fabaceae</taxon>
        <taxon>Papilionoideae</taxon>
        <taxon>50 kb inversion clade</taxon>
        <taxon>dalbergioids sensu lato</taxon>
        <taxon>Dalbergieae</taxon>
        <taxon>Pterocarpus clade</taxon>
        <taxon>Arachis</taxon>
    </lineage>
</organism>
<keyword evidence="1" id="KW-0347">Helicase</keyword>
<dbReference type="GO" id="GO:0005524">
    <property type="term" value="F:ATP binding"/>
    <property type="evidence" value="ECO:0007669"/>
    <property type="project" value="UniProtKB-KW"/>
</dbReference>
<proteinExistence type="inferred from homology"/>
<dbReference type="PANTHER" id="PTHR10492">
    <property type="match status" value="1"/>
</dbReference>
<dbReference type="GO" id="GO:0000723">
    <property type="term" value="P:telomere maintenance"/>
    <property type="evidence" value="ECO:0007669"/>
    <property type="project" value="InterPro"/>
</dbReference>
<comment type="catalytic activity">
    <reaction evidence="1">
        <text>ATP + H2O = ADP + phosphate + H(+)</text>
        <dbReference type="Rhea" id="RHEA:13065"/>
        <dbReference type="ChEBI" id="CHEBI:15377"/>
        <dbReference type="ChEBI" id="CHEBI:15378"/>
        <dbReference type="ChEBI" id="CHEBI:30616"/>
        <dbReference type="ChEBI" id="CHEBI:43474"/>
        <dbReference type="ChEBI" id="CHEBI:456216"/>
        <dbReference type="EC" id="5.6.2.3"/>
    </reaction>
</comment>
<gene>
    <name evidence="4" type="primary">LOC107461320</name>
</gene>
<dbReference type="AlphaFoldDB" id="A0A9C6TF94"/>
<dbReference type="EC" id="5.6.2.3" evidence="1"/>
<keyword evidence="1" id="KW-0233">DNA recombination</keyword>
<keyword evidence="1" id="KW-0547">Nucleotide-binding</keyword>
<dbReference type="Pfam" id="PF05970">
    <property type="entry name" value="PIF1"/>
    <property type="match status" value="1"/>
</dbReference>
<dbReference type="GO" id="GO:0006281">
    <property type="term" value="P:DNA repair"/>
    <property type="evidence" value="ECO:0007669"/>
    <property type="project" value="UniProtKB-KW"/>
</dbReference>